<evidence type="ECO:0000313" key="2">
    <source>
        <dbReference type="Proteomes" id="UP000031599"/>
    </source>
</evidence>
<organism evidence="1 2">
    <name type="scientific">Enhygromyxa salina</name>
    <dbReference type="NCBI Taxonomy" id="215803"/>
    <lineage>
        <taxon>Bacteria</taxon>
        <taxon>Pseudomonadati</taxon>
        <taxon>Myxococcota</taxon>
        <taxon>Polyangia</taxon>
        <taxon>Nannocystales</taxon>
        <taxon>Nannocystaceae</taxon>
        <taxon>Enhygromyxa</taxon>
    </lineage>
</organism>
<sequence length="425" mass="47875">MKDQLTLRVGTPGSTPIRIESARLIDVERRNPTIEFAALNDFDVGVNFTAVAPGPYRLTMKIAGHPTLHFSTLITGDANRSFEFEQPTPKCVTITTQQASAGASVSRRVHVVSFALPSKHEAVVLLSGADLKGGTNYKVFAETWRDDLYDGLTDLGDRRNLPIKRVIHDHTVVSIFDFRTGFLEEQIKGTTGWHTMHRAMQGTQPPYLDDPEAPEAGQIRGDTDSVSITDVYYYISAIGRDAPGSLQELHFFSHAYSRAPVLANTYDNSDTDARDPTDKDPRIKDFLPINLARYTRLTQAFTKDPYIRSWGCNGSDMLGKIRAVARTHSPDEMVKYKGKEYSTEDVMRELRMYVFTDNYMMSWCRQLGADVWSAAPGTKSTYQHSGKRHYFRVDESLHGSVIAWYERNFGCQRDFGGTVSFRKLV</sequence>
<proteinExistence type="predicted"/>
<reference evidence="1 2" key="1">
    <citation type="submission" date="2014-12" db="EMBL/GenBank/DDBJ databases">
        <title>Genome assembly of Enhygromyxa salina DSM 15201.</title>
        <authorList>
            <person name="Sharma G."/>
            <person name="Subramanian S."/>
        </authorList>
    </citation>
    <scope>NUCLEOTIDE SEQUENCE [LARGE SCALE GENOMIC DNA]</scope>
    <source>
        <strain evidence="1 2">DSM 15201</strain>
    </source>
</reference>
<dbReference type="Proteomes" id="UP000031599">
    <property type="component" value="Unassembled WGS sequence"/>
</dbReference>
<dbReference type="RefSeq" id="WP_052558860.1">
    <property type="nucleotide sequence ID" value="NZ_JMCC02000166.1"/>
</dbReference>
<gene>
    <name evidence="1" type="ORF">DB30_02307</name>
</gene>
<comment type="caution">
    <text evidence="1">The sequence shown here is derived from an EMBL/GenBank/DDBJ whole genome shotgun (WGS) entry which is preliminary data.</text>
</comment>
<protein>
    <submittedName>
        <fullName evidence="1">Uncharacterized protein</fullName>
    </submittedName>
</protein>
<dbReference type="EMBL" id="JMCC02000166">
    <property type="protein sequence ID" value="KIG11903.1"/>
    <property type="molecule type" value="Genomic_DNA"/>
</dbReference>
<name>A0A0C1ZM10_9BACT</name>
<accession>A0A0C1ZM10</accession>
<evidence type="ECO:0000313" key="1">
    <source>
        <dbReference type="EMBL" id="KIG11903.1"/>
    </source>
</evidence>
<dbReference type="AlphaFoldDB" id="A0A0C1ZM10"/>